<dbReference type="PANTHER" id="PTHR47443:SF3">
    <property type="entry name" value="GCN5-RELATED N-ACETYLTRANSFERASE 4, CHLOROPLASTIC"/>
    <property type="match status" value="1"/>
</dbReference>
<gene>
    <name evidence="2" type="ORF">AsFPU1_1895</name>
</gene>
<organism evidence="2 3">
    <name type="scientific">Aphanothece sacrum FPU1</name>
    <dbReference type="NCBI Taxonomy" id="1920663"/>
    <lineage>
        <taxon>Bacteria</taxon>
        <taxon>Bacillati</taxon>
        <taxon>Cyanobacteriota</taxon>
        <taxon>Cyanophyceae</taxon>
        <taxon>Oscillatoriophycideae</taxon>
        <taxon>Chroococcales</taxon>
        <taxon>Aphanothecaceae</taxon>
        <taxon>Aphanothece</taxon>
    </lineage>
</organism>
<reference evidence="3" key="1">
    <citation type="submission" date="2017-05" db="EMBL/GenBank/DDBJ databases">
        <title>Physiological properties and genetic analysis related to exopolysaccharide production of fresh-water unicellular cyanobacterium Aphanothece sacrum, Suizenji Nori, that has been cultured as a food source in Japan.</title>
        <authorList>
            <person name="Kanesaki Y."/>
            <person name="Yoshikawa S."/>
            <person name="Ohki K."/>
        </authorList>
    </citation>
    <scope>NUCLEOTIDE SEQUENCE [LARGE SCALE GENOMIC DNA]</scope>
    <source>
        <strain evidence="3">FPU1</strain>
    </source>
</reference>
<dbReference type="RefSeq" id="WP_124976072.1">
    <property type="nucleotide sequence ID" value="NZ_BDQK01000008.1"/>
</dbReference>
<evidence type="ECO:0000259" key="1">
    <source>
        <dbReference type="PROSITE" id="PS51186"/>
    </source>
</evidence>
<comment type="caution">
    <text evidence="2">The sequence shown here is derived from an EMBL/GenBank/DDBJ whole genome shotgun (WGS) entry which is preliminary data.</text>
</comment>
<dbReference type="OrthoDB" id="482525at2"/>
<dbReference type="EMBL" id="BDQK01000008">
    <property type="protein sequence ID" value="GBF80494.1"/>
    <property type="molecule type" value="Genomic_DNA"/>
</dbReference>
<dbReference type="InterPro" id="IPR000182">
    <property type="entry name" value="GNAT_dom"/>
</dbReference>
<feature type="domain" description="N-acetyltransferase" evidence="1">
    <location>
        <begin position="26"/>
        <end position="199"/>
    </location>
</feature>
<dbReference type="PROSITE" id="PS51186">
    <property type="entry name" value="GNAT"/>
    <property type="match status" value="1"/>
</dbReference>
<protein>
    <submittedName>
        <fullName evidence="2">GCN5 family acetyltransferase</fullName>
    </submittedName>
</protein>
<sequence>MEFCRLSSVFSYRSTPRDSHRKTPPVTIRIAQIHDIKGLVEVLTQSFHPPHGWLSWLQPVLKLGVYEDLRTRLSSSYPYYRCLVALESGEIARENLPSIVGTVEIALRNGLINESLYISNLAVSHTYRRQGVARNLLLKCEQIAVEWDHQSLSLHVLEDNYPAKKLYLSLGYQLLKTEISWHNLLFKSPKRLFLQKTLKIDTQSL</sequence>
<evidence type="ECO:0000313" key="2">
    <source>
        <dbReference type="EMBL" id="GBF80494.1"/>
    </source>
</evidence>
<name>A0A401IGZ3_APHSA</name>
<dbReference type="CDD" id="cd04301">
    <property type="entry name" value="NAT_SF"/>
    <property type="match status" value="1"/>
</dbReference>
<dbReference type="PANTHER" id="PTHR47443">
    <property type="entry name" value="ACYL-COA N-ACYLTRANSFERASES (NAT) SUPERFAMILY PROTEIN"/>
    <property type="match status" value="1"/>
</dbReference>
<accession>A0A401IGZ3</accession>
<dbReference type="InterPro" id="IPR016181">
    <property type="entry name" value="Acyl_CoA_acyltransferase"/>
</dbReference>
<dbReference type="SUPFAM" id="SSF55729">
    <property type="entry name" value="Acyl-CoA N-acyltransferases (Nat)"/>
    <property type="match status" value="1"/>
</dbReference>
<dbReference type="AlphaFoldDB" id="A0A401IGZ3"/>
<dbReference type="Gene3D" id="3.40.630.30">
    <property type="match status" value="1"/>
</dbReference>
<dbReference type="Pfam" id="PF00583">
    <property type="entry name" value="Acetyltransf_1"/>
    <property type="match status" value="1"/>
</dbReference>
<proteinExistence type="predicted"/>
<dbReference type="Proteomes" id="UP000287247">
    <property type="component" value="Unassembled WGS sequence"/>
</dbReference>
<keyword evidence="2" id="KW-0808">Transferase</keyword>
<dbReference type="GO" id="GO:0016747">
    <property type="term" value="F:acyltransferase activity, transferring groups other than amino-acyl groups"/>
    <property type="evidence" value="ECO:0007669"/>
    <property type="project" value="InterPro"/>
</dbReference>
<evidence type="ECO:0000313" key="3">
    <source>
        <dbReference type="Proteomes" id="UP000287247"/>
    </source>
</evidence>
<keyword evidence="3" id="KW-1185">Reference proteome</keyword>